<evidence type="ECO:0000256" key="1">
    <source>
        <dbReference type="SAM" id="MobiDB-lite"/>
    </source>
</evidence>
<reference evidence="2 3" key="1">
    <citation type="submission" date="2015-10" db="EMBL/GenBank/DDBJ databases">
        <title>The cercosporin biosynthetic gene cluster was horizontally transferred to several fungal lineages and shown to be expanded in Cercospora beticola based on microsynteny with recipient genomes.</title>
        <authorList>
            <person name="De Jonge R."/>
            <person name="Ebert M.K."/>
            <person name="Suttle J.C."/>
            <person name="Jurick Ii W.M."/>
            <person name="Secor G.A."/>
            <person name="Thomma B.P."/>
            <person name="Van De Peer Y."/>
            <person name="Bolton M.D."/>
        </authorList>
    </citation>
    <scope>NUCLEOTIDE SEQUENCE [LARGE SCALE GENOMIC DNA]</scope>
    <source>
        <strain evidence="2 3">09-40</strain>
    </source>
</reference>
<dbReference type="EMBL" id="LKMD01000120">
    <property type="protein sequence ID" value="PIA87297.1"/>
    <property type="molecule type" value="Genomic_DNA"/>
</dbReference>
<gene>
    <name evidence="2" type="ORF">CB0940_12259</name>
</gene>
<proteinExistence type="predicted"/>
<dbReference type="Proteomes" id="UP000230605">
    <property type="component" value="Unassembled WGS sequence"/>
</dbReference>
<name>A0A2G5H424_CERBT</name>
<feature type="region of interest" description="Disordered" evidence="1">
    <location>
        <begin position="23"/>
        <end position="51"/>
    </location>
</feature>
<protein>
    <submittedName>
        <fullName evidence="2">Uncharacterized protein</fullName>
    </submittedName>
</protein>
<accession>A0A2G5H424</accession>
<dbReference type="AlphaFoldDB" id="A0A2G5H424"/>
<feature type="region of interest" description="Disordered" evidence="1">
    <location>
        <begin position="737"/>
        <end position="761"/>
    </location>
</feature>
<comment type="caution">
    <text evidence="2">The sequence shown here is derived from an EMBL/GenBank/DDBJ whole genome shotgun (WGS) entry which is preliminary data.</text>
</comment>
<evidence type="ECO:0000313" key="3">
    <source>
        <dbReference type="Proteomes" id="UP000230605"/>
    </source>
</evidence>
<dbReference type="OrthoDB" id="10319869at2759"/>
<organism evidence="2 3">
    <name type="scientific">Cercospora beticola</name>
    <name type="common">Sugarbeet leaf spot fungus</name>
    <dbReference type="NCBI Taxonomy" id="122368"/>
    <lineage>
        <taxon>Eukaryota</taxon>
        <taxon>Fungi</taxon>
        <taxon>Dikarya</taxon>
        <taxon>Ascomycota</taxon>
        <taxon>Pezizomycotina</taxon>
        <taxon>Dothideomycetes</taxon>
        <taxon>Dothideomycetidae</taxon>
        <taxon>Mycosphaerellales</taxon>
        <taxon>Mycosphaerellaceae</taxon>
        <taxon>Cercospora</taxon>
    </lineage>
</organism>
<sequence>MDSTMPRPLATEAAMRHHPLCDMTERPRTDDQTTMLVTKRGTRSLSSPPSRSFWYCRRPETHRRRPSPFLPSIAASSSLTFPMQLARVLLHAAAIPLQYLDRPQYTAHPPRGIHGSVYRWKRSVHFLFDETEEWLLRGSTSLSPQQHLQADAQRQWRIEVEAAHLSPVLERTKAGTFLLLFIIALVLLPLSFRQEPQLSLQWERPAVPPLPLSGSLRSLSRAAPLYSLPWLARDDSPVPRPRSPPRALSPWTRRDLHPVFKHIDQGAKKLEHHLQELHEVLWSPNFLFFEATDSNQIDSLITLLSQPRRRLAFPLQLHHDTPSGAEQALLSTVFDNAAGALKLWSNTTRTTTGTTPRIAIKACSTLISQLDRLLDRAVSVVIEAAVSHRRGPHGEQYGDQCALHSAWLEHLDYLHAIADWAQLQAMNVFVAEQRHSAMSFFASRVLRSLQAEEVSVMSSRSAARTFCERLRLQLYRGKHSDLVRAAGRAGLFASKFWAKKEEITHQQAADILTQQFRETATLPPPYDWIIDSLFAYDTLVTKHGDTLPTFYEPRGADWSDTIACPPYLSAYSLKKARQESDELRDAVGVDGHEDFENQPPPQEEACTVAPLSARGFRSDQSWDRYKPQVNGERCVEMDSSSSISRPPAPRQFVSQSRHLFSGASKRCPPLSWTTTTTTPSCFIETWFLANAATAHDENNIWCLDLPRSWEEILESESGQGNERSLWTETSTAHVTLQPRERYLMERGEEALRKREREEKSK</sequence>
<feature type="compositionally biased region" description="Basic and acidic residues" evidence="1">
    <location>
        <begin position="738"/>
        <end position="761"/>
    </location>
</feature>
<evidence type="ECO:0000313" key="2">
    <source>
        <dbReference type="EMBL" id="PIA87297.1"/>
    </source>
</evidence>